<name>A0A978U924_ZIZJJ</name>
<protein>
    <submittedName>
        <fullName evidence="1">Uncharacterized protein</fullName>
    </submittedName>
</protein>
<dbReference type="Proteomes" id="UP000813462">
    <property type="component" value="Unassembled WGS sequence"/>
</dbReference>
<reference evidence="1" key="1">
    <citation type="journal article" date="2021" name="Front. Plant Sci.">
        <title>Chromosome-Scale Genome Assembly for Chinese Sour Jujube and Insights Into Its Genome Evolution and Domestication Signature.</title>
        <authorList>
            <person name="Shen L.-Y."/>
            <person name="Luo H."/>
            <person name="Wang X.-L."/>
            <person name="Wang X.-M."/>
            <person name="Qiu X.-J."/>
            <person name="Liu H."/>
            <person name="Zhou S.-S."/>
            <person name="Jia K.-H."/>
            <person name="Nie S."/>
            <person name="Bao Y.-T."/>
            <person name="Zhang R.-G."/>
            <person name="Yun Q.-Z."/>
            <person name="Chai Y.-H."/>
            <person name="Lu J.-Y."/>
            <person name="Li Y."/>
            <person name="Zhao S.-W."/>
            <person name="Mao J.-F."/>
            <person name="Jia S.-G."/>
            <person name="Mao Y.-M."/>
        </authorList>
    </citation>
    <scope>NUCLEOTIDE SEQUENCE</scope>
    <source>
        <strain evidence="1">AT0</strain>
        <tissue evidence="1">Leaf</tissue>
    </source>
</reference>
<organism evidence="1 2">
    <name type="scientific">Ziziphus jujuba var. spinosa</name>
    <dbReference type="NCBI Taxonomy" id="714518"/>
    <lineage>
        <taxon>Eukaryota</taxon>
        <taxon>Viridiplantae</taxon>
        <taxon>Streptophyta</taxon>
        <taxon>Embryophyta</taxon>
        <taxon>Tracheophyta</taxon>
        <taxon>Spermatophyta</taxon>
        <taxon>Magnoliopsida</taxon>
        <taxon>eudicotyledons</taxon>
        <taxon>Gunneridae</taxon>
        <taxon>Pentapetalae</taxon>
        <taxon>rosids</taxon>
        <taxon>fabids</taxon>
        <taxon>Rosales</taxon>
        <taxon>Rhamnaceae</taxon>
        <taxon>Paliureae</taxon>
        <taxon>Ziziphus</taxon>
    </lineage>
</organism>
<evidence type="ECO:0000313" key="1">
    <source>
        <dbReference type="EMBL" id="KAH7511023.1"/>
    </source>
</evidence>
<evidence type="ECO:0000313" key="2">
    <source>
        <dbReference type="Proteomes" id="UP000813462"/>
    </source>
</evidence>
<dbReference type="EMBL" id="JAEACU010000231">
    <property type="protein sequence ID" value="KAH7511023.1"/>
    <property type="molecule type" value="Genomic_DNA"/>
</dbReference>
<gene>
    <name evidence="1" type="ORF">FEM48_ZijujUnG0057100</name>
</gene>
<dbReference type="AlphaFoldDB" id="A0A978U924"/>
<accession>A0A978U924</accession>
<proteinExistence type="predicted"/>
<comment type="caution">
    <text evidence="1">The sequence shown here is derived from an EMBL/GenBank/DDBJ whole genome shotgun (WGS) entry which is preliminary data.</text>
</comment>
<sequence length="246" mass="27699">MDSSKPAYSPMISTTTLSLLDGDPLMDPTLFRSTIGEMQYLSITWPNISFYNDRLQVQGFANFNWAGNVDYQSDSGLLVDRRGPSLSTSINLSVETPASTFKTENQSGKVMNFFCRCQLLIIPCKSNEIDRRQSSIRVCLRLVIILDVKMMEICHQGMAMGKCTTPIINVWEGADQMDRLHSVIDTVQSRLSRDQHFSKPAFYSLELSHFGSHEVLSFSFYTTLPSNYTVAKVLSICSWNSDSQNA</sequence>